<accession>A0A0M0JGP4</accession>
<dbReference type="SUPFAM" id="SSF56399">
    <property type="entry name" value="ADP-ribosylation"/>
    <property type="match status" value="1"/>
</dbReference>
<dbReference type="Gene3D" id="1.10.510.10">
    <property type="entry name" value="Transferase(Phosphotransferase) domain 1"/>
    <property type="match status" value="1"/>
</dbReference>
<name>A0A0M0JGP4_9EUKA</name>
<dbReference type="PROSITE" id="PS50011">
    <property type="entry name" value="PROTEIN_KINASE_DOM"/>
    <property type="match status" value="1"/>
</dbReference>
<dbReference type="InterPro" id="IPR019734">
    <property type="entry name" value="TPR_rpt"/>
</dbReference>
<feature type="domain" description="Protein kinase" evidence="3">
    <location>
        <begin position="419"/>
        <end position="714"/>
    </location>
</feature>
<comment type="caution">
    <text evidence="4">The sequence shown here is derived from an EMBL/GenBank/DDBJ whole genome shotgun (WGS) entry which is preliminary data.</text>
</comment>
<reference evidence="5" key="1">
    <citation type="journal article" date="2015" name="PLoS Genet.">
        <title>Genome Sequence and Transcriptome Analyses of Chrysochromulina tobin: Metabolic Tools for Enhanced Algal Fitness in the Prominent Order Prymnesiales (Haptophyceae).</title>
        <authorList>
            <person name="Hovde B.T."/>
            <person name="Deodato C.R."/>
            <person name="Hunsperger H.M."/>
            <person name="Ryken S.A."/>
            <person name="Yost W."/>
            <person name="Jha R.K."/>
            <person name="Patterson J."/>
            <person name="Monnat R.J. Jr."/>
            <person name="Barlow S.B."/>
            <person name="Starkenburg S.R."/>
            <person name="Cattolico R.A."/>
        </authorList>
    </citation>
    <scope>NUCLEOTIDE SEQUENCE</scope>
    <source>
        <strain evidence="5">CCMP291</strain>
    </source>
</reference>
<dbReference type="PROSITE" id="PS00108">
    <property type="entry name" value="PROTEIN_KINASE_ST"/>
    <property type="match status" value="1"/>
</dbReference>
<dbReference type="EMBL" id="JWZX01002949">
    <property type="protein sequence ID" value="KOO25625.1"/>
    <property type="molecule type" value="Genomic_DNA"/>
</dbReference>
<dbReference type="InterPro" id="IPR027974">
    <property type="entry name" value="DUF4470"/>
</dbReference>
<feature type="region of interest" description="Disordered" evidence="2">
    <location>
        <begin position="1"/>
        <end position="23"/>
    </location>
</feature>
<keyword evidence="4" id="KW-0808">Transferase</keyword>
<dbReference type="OrthoDB" id="2423701at2759"/>
<evidence type="ECO:0000256" key="1">
    <source>
        <dbReference type="PROSITE-ProRule" id="PRU00339"/>
    </source>
</evidence>
<protein>
    <submittedName>
        <fullName evidence="4">Protein kinase</fullName>
    </submittedName>
</protein>
<evidence type="ECO:0000313" key="5">
    <source>
        <dbReference type="Proteomes" id="UP000037460"/>
    </source>
</evidence>
<dbReference type="Gene3D" id="1.25.40.10">
    <property type="entry name" value="Tetratricopeptide repeat domain"/>
    <property type="match status" value="1"/>
</dbReference>
<gene>
    <name evidence="4" type="ORF">Ctob_000358</name>
</gene>
<feature type="region of interest" description="Disordered" evidence="2">
    <location>
        <begin position="35"/>
        <end position="72"/>
    </location>
</feature>
<evidence type="ECO:0000256" key="2">
    <source>
        <dbReference type="SAM" id="MobiDB-lite"/>
    </source>
</evidence>
<organism evidence="4 5">
    <name type="scientific">Chrysochromulina tobinii</name>
    <dbReference type="NCBI Taxonomy" id="1460289"/>
    <lineage>
        <taxon>Eukaryota</taxon>
        <taxon>Haptista</taxon>
        <taxon>Haptophyta</taxon>
        <taxon>Prymnesiophyceae</taxon>
        <taxon>Prymnesiales</taxon>
        <taxon>Chrysochromulinaceae</taxon>
        <taxon>Chrysochromulina</taxon>
    </lineage>
</organism>
<evidence type="ECO:0000259" key="3">
    <source>
        <dbReference type="PROSITE" id="PS50011"/>
    </source>
</evidence>
<keyword evidence="4" id="KW-0418">Kinase</keyword>
<dbReference type="GO" id="GO:0003950">
    <property type="term" value="F:NAD+ poly-ADP-ribosyltransferase activity"/>
    <property type="evidence" value="ECO:0007669"/>
    <property type="project" value="InterPro"/>
</dbReference>
<sequence length="2370" mass="256600">MSDSERCEADQLTSDGPAPEKPDVRAKRLGALDKRQAAGWAAPEPAAAASKDVTASQDAVSGTGCPASSEADVDRLVETGAITPEMAKLMKSSIRKAKDPPTPASSEADVDRLVATGVITREIASLMRSSIRKAKAPPSPASSEADVDRLVETGVITGKLSKDDDQLAANIVASLNVCGGGGDDDWLNKHMPTWLIEALRTWPDGWHGEQEAKVRREQAALKTLKNELKREAPISSEDYVGSLREPEVRGFHAASVVLTNQGRALMLFDRSKPGAQVTLCFPAGKRNRMEESAWECACQEAIDGTGGLAQMPTTPPSHVAWVGATKMALFVSETTDDKLAERIQHLRRPPEGIENLLPLHGILSAAWVPLSLLGSESFQMRYLSSQAQAVMSVMRTLLDPTRPNWTPVPHTQPESRWVVDISRPIREGGFGIVYRGRDRGETGEEAPKDCAAKKLGLATQQEIENFQKERAMLQRVGKHGSIIELYGSVEAPEAATGWLFLEVATGGELFDHLNDCGRLSERLCIQRALMLTASLNTSLGRLAKAVAHMFSRGIVHRDLKLENIMLHAADPNAVKVIDFGSAMELEIGEDGHVIERAVADVAGGPASAYRAPEVYHQPSYSPLKLDVWAMGIVTFSLVSGFFPVEEAKDTCRRFRTLAADQRKGIGVCESTFKMYRQQHLNTFSPALKSLLDGMLTIDYTTRLSVKEVEEHPWITNEPAGTVDAAYEIYRGTTRLSVKEVANAAAVAARKADPLSGSPPVASPATPVASSDMVASVAQGQRPADADYVHYFAELDGRDAQRLEGEASTSVLQLPHGVELRSSSRSRGGPLRADMFRVELIPSDHPLAAGALSETLHIVAHPTAAAAGAAAGPATHGGDVPSPLLLRMPHRASAEQLGHLAFYRAETPDSEMRLVEGGCFWSDGYAEVEVTSFSVWKIAPLLLVATGAAAWAVSTRTYIDRPVGVAAFASTDPEAPRSLRFVLHPAHEDPPHNDHFYGFCKVGDDKEVTIRRGKAVTIALKDCPELFVTFAPWCNTRQSEMIPREVELGPSSSRSLRTAIISQPGVVPHQREFRLILVGNPAAAAAVPEASRASSAQSSFFPSRAASVQSSSFHSRASSAQHAHMLMSMALPDAWDEEAGADVEKPRLVEVPSLVSAAPNPEFEHVASLLAKGLPGASILGLKRVQNAQLWRKYSLERIGVARKNGGQSNERELWHSTGNTPADVVCMSEHGFDPTYSIGTALRGTDGNKYGIGVYFAEHALYSDVMRPGVAQEGGKEIVLAKVVLGNVKDYGARLARGLEREPRDERTGIPYDSWTGTEDDLRGVTEIEAVRLSGSPTEKEKAQLLVDEGHKYGRQYIVCRYQKAYPAYVVRYEESDRVDKDGAMSGAPPTAPAVVKQHTFEAPQLGALSGDAGYEYHGGTAPSTTPFHPYPAVKLLQMPHYKIVAGLQSRPALNGAAVEIRQLDETSGRHVVRTADGEMIKLKAQNLVAFADAGVSDMRERGNAAFTAKRFYEAIEWYTAAISPGDSRPKANRAAAFLEVGDYGACEKDVADALLNVEPDAAAKLYCRLAKAQAYAGKYDEALESFRKASELPSCRAGPMAACEFYTISNEDPKSALGGRFVQHVEQADRVALDGSRIVRIFFGGVGDGRHVLSTLIDLRRRLPSHAPPVEMTLNDVKAETLARDLLLLTLLHDLGVSLAGGDARHGAGGGADSMEPNSPAAMAALQLYYVYLGVFVPPEQHERLSTAIHRLASSEAPPSLVSCSEVTWRALRGVFQGWATSPLLTVPLVDSMYNEERRRGFIEYVQQCDESTLMAMPGVPGATAAEKRAAMLSMANSPEFAEIDRASSSGDPCSLSAEYKREFVFWARSKLLPLPDSWRTAHGCESYGGTNGVASAKEYDGAAQKQLGRLRARSGRLGQLWHPNVTLVDVPYLGAQCGGQPCQPQELCLEPFQIVKQLATGLGPLDGRSLFHSTISTFRPAARALADLLAGGQVKLSLEVGDAHAAFERVTGHGAPLRTFDRIYLSNVPDYTSMLNAFLYFSPALRRGGRNGDDGDGEERPAVEPAVLEHELLLNTLLWSSLEQYVFSSTALRPSDYWLLGVRLVSGDHMDRDGKPRWCACDSGECRERFRQAGRPSVDSWLHRLLLACVLPPLRDASRHTRESCPLTLSTVFRAVERLKLRGCPAHWLIDFLNSILAGRLRTAAVPPASSPLTLPESDPCLGRASAIVDLAFCKLEASTLAAVWDARLQLPLSGGAVAAHIRKHTVPLRPSWIPMDRTGLVIAAPVVGLVIADPSFPPVDALLRRLEQPFASGGHARELIRQSPPGSCHLLSVVHWNDVAHEATFYMPAEELASITASGSNDILELN</sequence>
<proteinExistence type="predicted"/>
<dbReference type="Pfam" id="PF00644">
    <property type="entry name" value="PARP"/>
    <property type="match status" value="1"/>
</dbReference>
<dbReference type="SUPFAM" id="SSF56112">
    <property type="entry name" value="Protein kinase-like (PK-like)"/>
    <property type="match status" value="1"/>
</dbReference>
<dbReference type="InterPro" id="IPR000719">
    <property type="entry name" value="Prot_kinase_dom"/>
</dbReference>
<dbReference type="SUPFAM" id="SSF48452">
    <property type="entry name" value="TPR-like"/>
    <property type="match status" value="1"/>
</dbReference>
<dbReference type="PANTHER" id="PTHR24347">
    <property type="entry name" value="SERINE/THREONINE-PROTEIN KINASE"/>
    <property type="match status" value="1"/>
</dbReference>
<dbReference type="Gene3D" id="3.90.228.10">
    <property type="match status" value="1"/>
</dbReference>
<dbReference type="InterPro" id="IPR011990">
    <property type="entry name" value="TPR-like_helical_dom_sf"/>
</dbReference>
<dbReference type="PROSITE" id="PS50005">
    <property type="entry name" value="TPR"/>
    <property type="match status" value="1"/>
</dbReference>
<dbReference type="InterPro" id="IPR008271">
    <property type="entry name" value="Ser/Thr_kinase_AS"/>
</dbReference>
<dbReference type="SMART" id="SM00220">
    <property type="entry name" value="S_TKc"/>
    <property type="match status" value="1"/>
</dbReference>
<keyword evidence="5" id="KW-1185">Reference proteome</keyword>
<dbReference type="GO" id="GO:0004672">
    <property type="term" value="F:protein kinase activity"/>
    <property type="evidence" value="ECO:0007669"/>
    <property type="project" value="InterPro"/>
</dbReference>
<evidence type="ECO:0000313" key="4">
    <source>
        <dbReference type="EMBL" id="KOO25625.1"/>
    </source>
</evidence>
<feature type="repeat" description="TPR" evidence="1">
    <location>
        <begin position="1564"/>
        <end position="1597"/>
    </location>
</feature>
<keyword evidence="1" id="KW-0802">TPR repeat</keyword>
<dbReference type="InterPro" id="IPR011009">
    <property type="entry name" value="Kinase-like_dom_sf"/>
</dbReference>
<feature type="compositionally biased region" description="Low complexity" evidence="2">
    <location>
        <begin position="37"/>
        <end position="49"/>
    </location>
</feature>
<dbReference type="Pfam" id="PF14737">
    <property type="entry name" value="DUF4470"/>
    <property type="match status" value="1"/>
</dbReference>
<dbReference type="Proteomes" id="UP000037460">
    <property type="component" value="Unassembled WGS sequence"/>
</dbReference>
<dbReference type="InterPro" id="IPR012317">
    <property type="entry name" value="Poly(ADP-ribose)pol_cat_dom"/>
</dbReference>
<dbReference type="GO" id="GO:0005524">
    <property type="term" value="F:ATP binding"/>
    <property type="evidence" value="ECO:0007669"/>
    <property type="project" value="InterPro"/>
</dbReference>
<dbReference type="Pfam" id="PF00069">
    <property type="entry name" value="Pkinase"/>
    <property type="match status" value="1"/>
</dbReference>